<dbReference type="InterPro" id="IPR038379">
    <property type="entry name" value="SecE_sf"/>
</dbReference>
<dbReference type="PANTHER" id="PTHR33910:SF1">
    <property type="entry name" value="PROTEIN TRANSLOCASE SUBUNIT SECE"/>
    <property type="match status" value="1"/>
</dbReference>
<dbReference type="PANTHER" id="PTHR33910">
    <property type="entry name" value="PROTEIN TRANSLOCASE SUBUNIT SECE"/>
    <property type="match status" value="1"/>
</dbReference>
<comment type="similarity">
    <text evidence="9">Belongs to the SecE/SEC61-gamma family.</text>
</comment>
<keyword evidence="2 9" id="KW-0813">Transport</keyword>
<keyword evidence="6 9" id="KW-1133">Transmembrane helix</keyword>
<dbReference type="GO" id="GO:0006605">
    <property type="term" value="P:protein targeting"/>
    <property type="evidence" value="ECO:0007669"/>
    <property type="project" value="UniProtKB-UniRule"/>
</dbReference>
<keyword evidence="7 9" id="KW-0811">Translocation</keyword>
<evidence type="ECO:0000256" key="7">
    <source>
        <dbReference type="ARBA" id="ARBA00023010"/>
    </source>
</evidence>
<evidence type="ECO:0000256" key="4">
    <source>
        <dbReference type="ARBA" id="ARBA00022692"/>
    </source>
</evidence>
<evidence type="ECO:0000256" key="9">
    <source>
        <dbReference type="HAMAP-Rule" id="MF_00422"/>
    </source>
</evidence>
<evidence type="ECO:0000256" key="5">
    <source>
        <dbReference type="ARBA" id="ARBA00022927"/>
    </source>
</evidence>
<dbReference type="GO" id="GO:0065002">
    <property type="term" value="P:intracellular protein transmembrane transport"/>
    <property type="evidence" value="ECO:0007669"/>
    <property type="project" value="UniProtKB-UniRule"/>
</dbReference>
<dbReference type="HAMAP" id="MF_00422">
    <property type="entry name" value="SecE"/>
    <property type="match status" value="1"/>
</dbReference>
<dbReference type="Gene3D" id="1.20.5.1030">
    <property type="entry name" value="Preprotein translocase secy subunit"/>
    <property type="match status" value="1"/>
</dbReference>
<keyword evidence="5 9" id="KW-0653">Protein transport</keyword>
<evidence type="ECO:0000256" key="3">
    <source>
        <dbReference type="ARBA" id="ARBA00022475"/>
    </source>
</evidence>
<dbReference type="EMBL" id="JACYTR010000010">
    <property type="protein sequence ID" value="MBD8525520.1"/>
    <property type="molecule type" value="Genomic_DNA"/>
</dbReference>
<dbReference type="NCBIfam" id="TIGR00964">
    <property type="entry name" value="secE_bact"/>
    <property type="match status" value="1"/>
</dbReference>
<keyword evidence="3 9" id="KW-1003">Cell membrane</keyword>
<comment type="subunit">
    <text evidence="9">Component of the Sec protein translocase complex. Heterotrimer consisting of SecY, SecE and SecG subunits. The heterotrimers can form oligomers, although 1 heterotrimer is thought to be able to translocate proteins. Interacts with the ribosome. Interacts with SecDF, and other proteins may be involved. Interacts with SecA.</text>
</comment>
<accession>A0AAW3ZKS3</accession>
<gene>
    <name evidence="9 10" type="primary">secE</name>
    <name evidence="10" type="ORF">IFO71_07160</name>
</gene>
<dbReference type="RefSeq" id="WP_192028873.1">
    <property type="nucleotide sequence ID" value="NZ_JACYTR010000010.1"/>
</dbReference>
<dbReference type="Pfam" id="PF00584">
    <property type="entry name" value="SecE"/>
    <property type="match status" value="1"/>
</dbReference>
<dbReference type="GO" id="GO:0009306">
    <property type="term" value="P:protein secretion"/>
    <property type="evidence" value="ECO:0007669"/>
    <property type="project" value="UniProtKB-UniRule"/>
</dbReference>
<keyword evidence="8 9" id="KW-0472">Membrane</keyword>
<dbReference type="GO" id="GO:0043952">
    <property type="term" value="P:protein transport by the Sec complex"/>
    <property type="evidence" value="ECO:0007669"/>
    <property type="project" value="UniProtKB-UniRule"/>
</dbReference>
<dbReference type="AlphaFoldDB" id="A0AAW3ZKS3"/>
<protein>
    <recommendedName>
        <fullName evidence="9">Protein translocase subunit SecE</fullName>
    </recommendedName>
</protein>
<dbReference type="Proteomes" id="UP000613768">
    <property type="component" value="Unassembled WGS sequence"/>
</dbReference>
<dbReference type="GO" id="GO:0008320">
    <property type="term" value="F:protein transmembrane transporter activity"/>
    <property type="evidence" value="ECO:0007669"/>
    <property type="project" value="UniProtKB-UniRule"/>
</dbReference>
<feature type="transmembrane region" description="Helical" evidence="9">
    <location>
        <begin position="43"/>
        <end position="63"/>
    </location>
</feature>
<comment type="function">
    <text evidence="9">Essential subunit of the Sec protein translocation channel SecYEG. Clamps together the 2 halves of SecY. May contact the channel plug during translocation.</text>
</comment>
<evidence type="ECO:0000313" key="10">
    <source>
        <dbReference type="EMBL" id="MBD8525520.1"/>
    </source>
</evidence>
<evidence type="ECO:0000313" key="11">
    <source>
        <dbReference type="Proteomes" id="UP000613768"/>
    </source>
</evidence>
<proteinExistence type="inferred from homology"/>
<name>A0AAW3ZKS3_9GAMM</name>
<evidence type="ECO:0000256" key="1">
    <source>
        <dbReference type="ARBA" id="ARBA00004370"/>
    </source>
</evidence>
<evidence type="ECO:0000256" key="2">
    <source>
        <dbReference type="ARBA" id="ARBA00022448"/>
    </source>
</evidence>
<comment type="caution">
    <text evidence="9">Lacks conserved residue(s) required for the propagation of feature annotation.</text>
</comment>
<dbReference type="PROSITE" id="PS01067">
    <property type="entry name" value="SECE_SEC61G"/>
    <property type="match status" value="1"/>
</dbReference>
<dbReference type="GO" id="GO:0005886">
    <property type="term" value="C:plasma membrane"/>
    <property type="evidence" value="ECO:0007669"/>
    <property type="project" value="UniProtKB-UniRule"/>
</dbReference>
<evidence type="ECO:0000256" key="8">
    <source>
        <dbReference type="ARBA" id="ARBA00023136"/>
    </source>
</evidence>
<feature type="transmembrane region" description="Helical" evidence="9">
    <location>
        <begin position="20"/>
        <end position="37"/>
    </location>
</feature>
<reference evidence="10 11" key="1">
    <citation type="submission" date="2020-09" db="EMBL/GenBank/DDBJ databases">
        <title>Pseudoxanthomonas sp. CAU 1598 isolated from sand of Yaerae Beach.</title>
        <authorList>
            <person name="Kim W."/>
        </authorList>
    </citation>
    <scope>NUCLEOTIDE SEQUENCE [LARGE SCALE GENOMIC DNA]</scope>
    <source>
        <strain evidence="10 11">CAU 1598</strain>
    </source>
</reference>
<dbReference type="InterPro" id="IPR005807">
    <property type="entry name" value="SecE_bac"/>
</dbReference>
<dbReference type="InterPro" id="IPR001901">
    <property type="entry name" value="Translocase_SecE/Sec61-g"/>
</dbReference>
<sequence>MNAKVEQSNPSSSLDGVKYLLAVLVVVAGVVGFYWFADWPSALRGLMIAASLAIAGAVFAFTARGRLALEFLSESRFELRKVVWPTKQETVRGTGVILVVVVIISLILGLIDWIVYGLVNWLLGG</sequence>
<keyword evidence="11" id="KW-1185">Reference proteome</keyword>
<feature type="transmembrane region" description="Helical" evidence="9">
    <location>
        <begin position="96"/>
        <end position="119"/>
    </location>
</feature>
<organism evidence="10 11">
    <name type="scientific">Pseudomarimonas arenosa</name>
    <dbReference type="NCBI Taxonomy" id="2774145"/>
    <lineage>
        <taxon>Bacteria</taxon>
        <taxon>Pseudomonadati</taxon>
        <taxon>Pseudomonadota</taxon>
        <taxon>Gammaproteobacteria</taxon>
        <taxon>Lysobacterales</taxon>
        <taxon>Lysobacteraceae</taxon>
        <taxon>Pseudomarimonas</taxon>
    </lineage>
</organism>
<evidence type="ECO:0000256" key="6">
    <source>
        <dbReference type="ARBA" id="ARBA00022989"/>
    </source>
</evidence>
<dbReference type="PRINTS" id="PR01650">
    <property type="entry name" value="SECETRNLCASE"/>
</dbReference>
<keyword evidence="4 9" id="KW-0812">Transmembrane</keyword>
<comment type="subcellular location">
    <subcellularLocation>
        <location evidence="1">Membrane</location>
    </subcellularLocation>
</comment>
<comment type="caution">
    <text evidence="10">The sequence shown here is derived from an EMBL/GenBank/DDBJ whole genome shotgun (WGS) entry which is preliminary data.</text>
</comment>